<evidence type="ECO:0000313" key="1">
    <source>
        <dbReference type="EMBL" id="CUX03402.1"/>
    </source>
</evidence>
<gene>
    <name evidence="1" type="ORF">AGR2A_pb10146</name>
</gene>
<comment type="caution">
    <text evidence="1">The sequence shown here is derived from an EMBL/GenBank/DDBJ whole genome shotgun (WGS) entry which is preliminary data.</text>
</comment>
<name>A0A9W5F356_9HYPH</name>
<reference evidence="1 2" key="1">
    <citation type="submission" date="2016-01" db="EMBL/GenBank/DDBJ databases">
        <authorList>
            <person name="Regsiter A."/>
            <person name="william w."/>
        </authorList>
    </citation>
    <scope>NUCLEOTIDE SEQUENCE [LARGE SCALE GENOMIC DNA]</scope>
    <source>
        <strain evidence="1 2">CFBP 5494</strain>
    </source>
</reference>
<keyword evidence="2" id="KW-1185">Reference proteome</keyword>
<dbReference type="Proteomes" id="UP000191933">
    <property type="component" value="Unassembled WGS sequence"/>
</dbReference>
<dbReference type="AlphaFoldDB" id="A0A9W5F356"/>
<protein>
    <submittedName>
        <fullName evidence="1">Uncharacterized protein</fullName>
    </submittedName>
</protein>
<proteinExistence type="predicted"/>
<sequence length="105" mass="12028">MMTDSEYDFLIASHGDAVPPRDRIRLHGCQIPALDSLLHVMREEGIDHEVRVAGIFSTASGQTKIDIEFTMLVEPWSAAALCHEISFHAFEQRFREIFEEDSRHD</sequence>
<evidence type="ECO:0000313" key="2">
    <source>
        <dbReference type="Proteomes" id="UP000191933"/>
    </source>
</evidence>
<organism evidence="1 2">
    <name type="scientific">Agrobacterium genomosp. 2 str. CFBP 5494</name>
    <dbReference type="NCBI Taxonomy" id="1183436"/>
    <lineage>
        <taxon>Bacteria</taxon>
        <taxon>Pseudomonadati</taxon>
        <taxon>Pseudomonadota</taxon>
        <taxon>Alphaproteobacteria</taxon>
        <taxon>Hyphomicrobiales</taxon>
        <taxon>Rhizobiaceae</taxon>
        <taxon>Rhizobium/Agrobacterium group</taxon>
        <taxon>Agrobacterium</taxon>
        <taxon>Agrobacterium tumefaciens complex</taxon>
    </lineage>
</organism>
<accession>A0A9W5F356</accession>
<dbReference type="EMBL" id="FBVY01000047">
    <property type="protein sequence ID" value="CUX03402.1"/>
    <property type="molecule type" value="Genomic_DNA"/>
</dbReference>